<dbReference type="STRING" id="1797263.A2397_05880"/>
<feature type="domain" description="HD/PDEase" evidence="1">
    <location>
        <begin position="22"/>
        <end position="151"/>
    </location>
</feature>
<protein>
    <recommendedName>
        <fullName evidence="1">HD/PDEase domain-containing protein</fullName>
    </recommendedName>
</protein>
<dbReference type="Proteomes" id="UP000176424">
    <property type="component" value="Unassembled WGS sequence"/>
</dbReference>
<dbReference type="SUPFAM" id="SSF109604">
    <property type="entry name" value="HD-domain/PDEase-like"/>
    <property type="match status" value="1"/>
</dbReference>
<dbReference type="InterPro" id="IPR006674">
    <property type="entry name" value="HD_domain"/>
</dbReference>
<name>A0A1F4ZRH0_9BACT</name>
<proteinExistence type="predicted"/>
<dbReference type="InterPro" id="IPR003607">
    <property type="entry name" value="HD/PDEase_dom"/>
</dbReference>
<accession>A0A1F4ZRH0</accession>
<dbReference type="Pfam" id="PF01966">
    <property type="entry name" value="HD"/>
    <property type="match status" value="1"/>
</dbReference>
<dbReference type="EMBL" id="MEXR01000043">
    <property type="protein sequence ID" value="OGD08992.1"/>
    <property type="molecule type" value="Genomic_DNA"/>
</dbReference>
<organism evidence="2 3">
    <name type="scientific">Candidatus Amesbacteria bacterium RIFOXYB1_FULL_44_23</name>
    <dbReference type="NCBI Taxonomy" id="1797263"/>
    <lineage>
        <taxon>Bacteria</taxon>
        <taxon>Candidatus Amesiibacteriota</taxon>
    </lineage>
</organism>
<evidence type="ECO:0000313" key="3">
    <source>
        <dbReference type="Proteomes" id="UP000176424"/>
    </source>
</evidence>
<evidence type="ECO:0000313" key="2">
    <source>
        <dbReference type="EMBL" id="OGD08992.1"/>
    </source>
</evidence>
<dbReference type="AlphaFoldDB" id="A0A1F4ZRH0"/>
<dbReference type="Gene3D" id="1.10.3210.10">
    <property type="entry name" value="Hypothetical protein af1432"/>
    <property type="match status" value="1"/>
</dbReference>
<gene>
    <name evidence="2" type="ORF">A2397_05880</name>
</gene>
<evidence type="ECO:0000259" key="1">
    <source>
        <dbReference type="SMART" id="SM00471"/>
    </source>
</evidence>
<comment type="caution">
    <text evidence="2">The sequence shown here is derived from an EMBL/GenBank/DDBJ whole genome shotgun (WGS) entry which is preliminary data.</text>
</comment>
<dbReference type="SMART" id="SM00471">
    <property type="entry name" value="HDc"/>
    <property type="match status" value="1"/>
</dbReference>
<dbReference type="CDD" id="cd00077">
    <property type="entry name" value="HDc"/>
    <property type="match status" value="1"/>
</dbReference>
<sequence length="199" mass="23076">MKTKVLFQIKKFAKSEYEQSGDSQHDFGHAERVANNCELIVRALKLDNKVNGRLLTAASYLHDVVSARKIMKNYLLNHIFEKNLNRKFLSKILDNFDLTSAEKQVLKNSIVNHPYSIPYRISNKHNDLYSKILQDADSLDYVSPIREKSFLYKSGRLMQKLTTVYMTYIRKNLKSYLNFPEILSKLELDGLTAGHVNKT</sequence>
<reference evidence="2 3" key="1">
    <citation type="journal article" date="2016" name="Nat. Commun.">
        <title>Thousands of microbial genomes shed light on interconnected biogeochemical processes in an aquifer system.</title>
        <authorList>
            <person name="Anantharaman K."/>
            <person name="Brown C.T."/>
            <person name="Hug L.A."/>
            <person name="Sharon I."/>
            <person name="Castelle C.J."/>
            <person name="Probst A.J."/>
            <person name="Thomas B.C."/>
            <person name="Singh A."/>
            <person name="Wilkins M.J."/>
            <person name="Karaoz U."/>
            <person name="Brodie E.L."/>
            <person name="Williams K.H."/>
            <person name="Hubbard S.S."/>
            <person name="Banfield J.F."/>
        </authorList>
    </citation>
    <scope>NUCLEOTIDE SEQUENCE [LARGE SCALE GENOMIC DNA]</scope>
</reference>